<protein>
    <submittedName>
        <fullName evidence="8">Flp pilus assembly protein TadB</fullName>
    </submittedName>
</protein>
<dbReference type="OrthoDB" id="9796142at2"/>
<dbReference type="AlphaFoldDB" id="A0A174ZHB8"/>
<keyword evidence="3 6" id="KW-0812">Transmembrane</keyword>
<evidence type="ECO:0000256" key="1">
    <source>
        <dbReference type="ARBA" id="ARBA00004651"/>
    </source>
</evidence>
<keyword evidence="2" id="KW-1003">Cell membrane</keyword>
<keyword evidence="5 6" id="KW-0472">Membrane</keyword>
<dbReference type="PANTHER" id="PTHR35007">
    <property type="entry name" value="INTEGRAL MEMBRANE PROTEIN-RELATED"/>
    <property type="match status" value="1"/>
</dbReference>
<evidence type="ECO:0000256" key="3">
    <source>
        <dbReference type="ARBA" id="ARBA00022692"/>
    </source>
</evidence>
<dbReference type="InterPro" id="IPR018076">
    <property type="entry name" value="T2SS_GspF_dom"/>
</dbReference>
<feature type="domain" description="Type II secretion system protein GspF" evidence="7">
    <location>
        <begin position="78"/>
        <end position="208"/>
    </location>
</feature>
<name>A0A174ZHB8_9FIRM</name>
<evidence type="ECO:0000256" key="5">
    <source>
        <dbReference type="ARBA" id="ARBA00023136"/>
    </source>
</evidence>
<organism evidence="8 9">
    <name type="scientific">[Ruminococcus] torques</name>
    <dbReference type="NCBI Taxonomy" id="33039"/>
    <lineage>
        <taxon>Bacteria</taxon>
        <taxon>Bacillati</taxon>
        <taxon>Bacillota</taxon>
        <taxon>Clostridia</taxon>
        <taxon>Lachnospirales</taxon>
        <taxon>Lachnospiraceae</taxon>
        <taxon>Mediterraneibacter</taxon>
    </lineage>
</organism>
<dbReference type="Proteomes" id="UP000078383">
    <property type="component" value="Unassembled WGS sequence"/>
</dbReference>
<evidence type="ECO:0000256" key="2">
    <source>
        <dbReference type="ARBA" id="ARBA00022475"/>
    </source>
</evidence>
<feature type="transmembrane region" description="Helical" evidence="6">
    <location>
        <begin position="32"/>
        <end position="54"/>
    </location>
</feature>
<evidence type="ECO:0000256" key="6">
    <source>
        <dbReference type="SAM" id="Phobius"/>
    </source>
</evidence>
<gene>
    <name evidence="8" type="ORF">ERS852502_00749</name>
</gene>
<keyword evidence="4 6" id="KW-1133">Transmembrane helix</keyword>
<evidence type="ECO:0000256" key="4">
    <source>
        <dbReference type="ARBA" id="ARBA00022989"/>
    </source>
</evidence>
<reference evidence="8 9" key="1">
    <citation type="submission" date="2015-09" db="EMBL/GenBank/DDBJ databases">
        <authorList>
            <consortium name="Pathogen Informatics"/>
        </authorList>
    </citation>
    <scope>NUCLEOTIDE SEQUENCE [LARGE SCALE GENOMIC DNA]</scope>
    <source>
        <strain evidence="8 9">2789STDY5834889</strain>
    </source>
</reference>
<feature type="transmembrane region" description="Helical" evidence="6">
    <location>
        <begin position="218"/>
        <end position="239"/>
    </location>
</feature>
<sequence>MKSRIKKNSWLQDITPSEYTVGIIKCTVRFLLILYLFYESILPAILLFPLWFLYMKEWLEEKAIGKEQEFRRQFRDSIQTMAGALKAGYSVENAIRETNRDLIGMYDANTRIRKEYGQMVRKLDLNLSVVTVLNEFAAEVKQEDVTNFITVYAAAKVSGGDSIAIIRDAARTIGEKIDTEREIQTMLAAKKLEFEIMSVIPFIMILYMKMTFGEFLSVLYGTWTGCIVMSICLVLYLGAYRFGRRILQIEI</sequence>
<evidence type="ECO:0000313" key="8">
    <source>
        <dbReference type="EMBL" id="CUQ83668.1"/>
    </source>
</evidence>
<dbReference type="PANTHER" id="PTHR35007:SF1">
    <property type="entry name" value="PILUS ASSEMBLY PROTEIN"/>
    <property type="match status" value="1"/>
</dbReference>
<evidence type="ECO:0000259" key="7">
    <source>
        <dbReference type="Pfam" id="PF00482"/>
    </source>
</evidence>
<dbReference type="GO" id="GO:0005886">
    <property type="term" value="C:plasma membrane"/>
    <property type="evidence" value="ECO:0007669"/>
    <property type="project" value="UniProtKB-SubCell"/>
</dbReference>
<comment type="subcellular location">
    <subcellularLocation>
        <location evidence="1">Cell membrane</location>
        <topology evidence="1">Multi-pass membrane protein</topology>
    </subcellularLocation>
</comment>
<proteinExistence type="predicted"/>
<dbReference type="EMBL" id="CZBX01000003">
    <property type="protein sequence ID" value="CUQ83668.1"/>
    <property type="molecule type" value="Genomic_DNA"/>
</dbReference>
<dbReference type="Pfam" id="PF00482">
    <property type="entry name" value="T2SSF"/>
    <property type="match status" value="1"/>
</dbReference>
<accession>A0A174ZHB8</accession>
<evidence type="ECO:0000313" key="9">
    <source>
        <dbReference type="Proteomes" id="UP000078383"/>
    </source>
</evidence>